<comment type="caution">
    <text evidence="2">The sequence shown here is derived from an EMBL/GenBank/DDBJ whole genome shotgun (WGS) entry which is preliminary data.</text>
</comment>
<dbReference type="RefSeq" id="WP_307338643.1">
    <property type="nucleotide sequence ID" value="NZ_JAUSUQ010000006.1"/>
</dbReference>
<comment type="similarity">
    <text evidence="1">Belongs to the UPF0637 family.</text>
</comment>
<dbReference type="InterPro" id="IPR053707">
    <property type="entry name" value="UPF0637_domain_sf"/>
</dbReference>
<dbReference type="Gene3D" id="3.30.930.20">
    <property type="entry name" value="Protein of unknown function DUF1054"/>
    <property type="match status" value="1"/>
</dbReference>
<dbReference type="PIRSF" id="PIRSF021332">
    <property type="entry name" value="DUF1054"/>
    <property type="match status" value="1"/>
</dbReference>
<dbReference type="InterPro" id="IPR009403">
    <property type="entry name" value="UPF0637"/>
</dbReference>
<name>A0ABU0CRS6_9BACI</name>
<sequence length="209" mass="24154">MGFSGFTREDFETFHIAGLDERMAAIRERIQPKFQEIGEILTADLTALVGDEMFLHIAKHARRTKNPPNDTWLALCHDKRGYKKHPHFQVGLFDDHVFIWLAYIYELPNKKEIAQTFLDNMDRIKTTVPDDFVISQDHTKKEAQSMADIDLQQALERFRDVKKAEFLIGRHVDANDPVLKDGDKFLNLATDTFKTLIPIYSLSFASDIL</sequence>
<protein>
    <recommendedName>
        <fullName evidence="1">UPF0637 protein J2S00_001919</fullName>
    </recommendedName>
</protein>
<organism evidence="2 3">
    <name type="scientific">Caldalkalibacillus uzonensis</name>
    <dbReference type="NCBI Taxonomy" id="353224"/>
    <lineage>
        <taxon>Bacteria</taxon>
        <taxon>Bacillati</taxon>
        <taxon>Bacillota</taxon>
        <taxon>Bacilli</taxon>
        <taxon>Bacillales</taxon>
        <taxon>Bacillaceae</taxon>
        <taxon>Caldalkalibacillus</taxon>
    </lineage>
</organism>
<evidence type="ECO:0000313" key="3">
    <source>
        <dbReference type="Proteomes" id="UP001232445"/>
    </source>
</evidence>
<reference evidence="2 3" key="1">
    <citation type="submission" date="2023-07" db="EMBL/GenBank/DDBJ databases">
        <title>Genomic Encyclopedia of Type Strains, Phase IV (KMG-IV): sequencing the most valuable type-strain genomes for metagenomic binning, comparative biology and taxonomic classification.</title>
        <authorList>
            <person name="Goeker M."/>
        </authorList>
    </citation>
    <scope>NUCLEOTIDE SEQUENCE [LARGE SCALE GENOMIC DNA]</scope>
    <source>
        <strain evidence="2 3">DSM 17740</strain>
    </source>
</reference>
<accession>A0ABU0CRS6</accession>
<dbReference type="SUPFAM" id="SSF142913">
    <property type="entry name" value="YktB/PF0168-like"/>
    <property type="match status" value="1"/>
</dbReference>
<gene>
    <name evidence="2" type="ORF">J2S00_001919</name>
</gene>
<dbReference type="EMBL" id="JAUSUQ010000006">
    <property type="protein sequence ID" value="MDQ0339133.1"/>
    <property type="molecule type" value="Genomic_DNA"/>
</dbReference>
<dbReference type="Proteomes" id="UP001232445">
    <property type="component" value="Unassembled WGS sequence"/>
</dbReference>
<keyword evidence="3" id="KW-1185">Reference proteome</keyword>
<dbReference type="Pfam" id="PF06335">
    <property type="entry name" value="DUF1054"/>
    <property type="match status" value="1"/>
</dbReference>
<dbReference type="HAMAP" id="MF_01851">
    <property type="entry name" value="UPF0637"/>
    <property type="match status" value="1"/>
</dbReference>
<evidence type="ECO:0000313" key="2">
    <source>
        <dbReference type="EMBL" id="MDQ0339133.1"/>
    </source>
</evidence>
<evidence type="ECO:0000256" key="1">
    <source>
        <dbReference type="HAMAP-Rule" id="MF_01851"/>
    </source>
</evidence>
<proteinExistence type="inferred from homology"/>